<dbReference type="Proteomes" id="UP001054945">
    <property type="component" value="Unassembled WGS sequence"/>
</dbReference>
<protein>
    <submittedName>
        <fullName evidence="2">Uncharacterized protein</fullName>
    </submittedName>
</protein>
<proteinExistence type="predicted"/>
<comment type="caution">
    <text evidence="2">The sequence shown here is derived from an EMBL/GenBank/DDBJ whole genome shotgun (WGS) entry which is preliminary data.</text>
</comment>
<evidence type="ECO:0000313" key="3">
    <source>
        <dbReference type="Proteomes" id="UP001054945"/>
    </source>
</evidence>
<sequence>MWKIIQSLPGTGKSSYAFRRLMPRASARQATQKILLPFSSTIHFSPKVLKIKPYPGAQPARQSESECENHPNLPGTGKSSCAIRRQMPRASSQTGHAKDTSFHCSLFCSFLSHLSLLFCVVHSR</sequence>
<evidence type="ECO:0000256" key="1">
    <source>
        <dbReference type="SAM" id="MobiDB-lite"/>
    </source>
</evidence>
<accession>A0AAV4PC06</accession>
<feature type="region of interest" description="Disordered" evidence="1">
    <location>
        <begin position="55"/>
        <end position="97"/>
    </location>
</feature>
<keyword evidence="3" id="KW-1185">Reference proteome</keyword>
<evidence type="ECO:0000313" key="2">
    <source>
        <dbReference type="EMBL" id="GIX94606.1"/>
    </source>
</evidence>
<name>A0AAV4PC06_CAEEX</name>
<organism evidence="2 3">
    <name type="scientific">Caerostris extrusa</name>
    <name type="common">Bark spider</name>
    <name type="synonym">Caerostris bankana</name>
    <dbReference type="NCBI Taxonomy" id="172846"/>
    <lineage>
        <taxon>Eukaryota</taxon>
        <taxon>Metazoa</taxon>
        <taxon>Ecdysozoa</taxon>
        <taxon>Arthropoda</taxon>
        <taxon>Chelicerata</taxon>
        <taxon>Arachnida</taxon>
        <taxon>Araneae</taxon>
        <taxon>Araneomorphae</taxon>
        <taxon>Entelegynae</taxon>
        <taxon>Araneoidea</taxon>
        <taxon>Araneidae</taxon>
        <taxon>Caerostris</taxon>
    </lineage>
</organism>
<dbReference type="AlphaFoldDB" id="A0AAV4PC06"/>
<gene>
    <name evidence="2" type="ORF">CEXT_773421</name>
</gene>
<reference evidence="2 3" key="1">
    <citation type="submission" date="2021-06" db="EMBL/GenBank/DDBJ databases">
        <title>Caerostris extrusa draft genome.</title>
        <authorList>
            <person name="Kono N."/>
            <person name="Arakawa K."/>
        </authorList>
    </citation>
    <scope>NUCLEOTIDE SEQUENCE [LARGE SCALE GENOMIC DNA]</scope>
</reference>
<dbReference type="EMBL" id="BPLR01004397">
    <property type="protein sequence ID" value="GIX94606.1"/>
    <property type="molecule type" value="Genomic_DNA"/>
</dbReference>